<dbReference type="RefSeq" id="WP_055279132.1">
    <property type="nucleotide sequence ID" value="NZ_CABIXA010000011.1"/>
</dbReference>
<dbReference type="PIRSF" id="PIRSF018266">
    <property type="entry name" value="FecR"/>
    <property type="match status" value="1"/>
</dbReference>
<dbReference type="Proteomes" id="UP000095517">
    <property type="component" value="Unassembled WGS sequence"/>
</dbReference>
<protein>
    <submittedName>
        <fullName evidence="4">Anti-sigma factor</fullName>
    </submittedName>
</protein>
<dbReference type="Gene3D" id="2.60.120.1440">
    <property type="match status" value="1"/>
</dbReference>
<feature type="domain" description="FecR protein" evidence="2">
    <location>
        <begin position="152"/>
        <end position="244"/>
    </location>
</feature>
<dbReference type="Pfam" id="PF16344">
    <property type="entry name" value="FecR_C"/>
    <property type="match status" value="1"/>
</dbReference>
<name>A0A174FVM9_9BACE</name>
<dbReference type="PANTHER" id="PTHR30273:SF2">
    <property type="entry name" value="PROTEIN FECR"/>
    <property type="match status" value="1"/>
</dbReference>
<reference evidence="4 5" key="1">
    <citation type="submission" date="2015-09" db="EMBL/GenBank/DDBJ databases">
        <authorList>
            <consortium name="Pathogen Informatics"/>
        </authorList>
    </citation>
    <scope>NUCLEOTIDE SEQUENCE [LARGE SCALE GENOMIC DNA]</scope>
    <source>
        <strain evidence="4 5">2789STDY5608840</strain>
    </source>
</reference>
<evidence type="ECO:0000259" key="2">
    <source>
        <dbReference type="Pfam" id="PF04773"/>
    </source>
</evidence>
<evidence type="ECO:0000256" key="1">
    <source>
        <dbReference type="SAM" id="Phobius"/>
    </source>
</evidence>
<dbReference type="PANTHER" id="PTHR30273">
    <property type="entry name" value="PERIPLASMIC SIGNAL SENSOR AND SIGMA FACTOR ACTIVATOR FECR-RELATED"/>
    <property type="match status" value="1"/>
</dbReference>
<dbReference type="InterPro" id="IPR012373">
    <property type="entry name" value="Ferrdict_sens_TM"/>
</dbReference>
<proteinExistence type="predicted"/>
<dbReference type="AlphaFoldDB" id="A0A174FVM9"/>
<dbReference type="STRING" id="338188.ERS852397_02236"/>
<keyword evidence="1" id="KW-0812">Transmembrane</keyword>
<organism evidence="4 5">
    <name type="scientific">Bacteroides finegoldii</name>
    <dbReference type="NCBI Taxonomy" id="338188"/>
    <lineage>
        <taxon>Bacteria</taxon>
        <taxon>Pseudomonadati</taxon>
        <taxon>Bacteroidota</taxon>
        <taxon>Bacteroidia</taxon>
        <taxon>Bacteroidales</taxon>
        <taxon>Bacteroidaceae</taxon>
        <taxon>Bacteroides</taxon>
    </lineage>
</organism>
<dbReference type="FunFam" id="2.60.120.1440:FF:000001">
    <property type="entry name" value="Putative anti-sigma factor"/>
    <property type="match status" value="1"/>
</dbReference>
<dbReference type="EMBL" id="CYZH01000011">
    <property type="protein sequence ID" value="CUO53791.1"/>
    <property type="molecule type" value="Genomic_DNA"/>
</dbReference>
<keyword evidence="1" id="KW-1133">Transmembrane helix</keyword>
<sequence length="360" mass="40481">MDTKHDIPHREIGEQDDELLEQLWKQLPDSQEDPFIADQGFKDLQGRIQRKLRIKRRFRILTAGSIAAALITGVLIFRTLIPSEQVSTAIAQLQDMGVTISDDQVILKMGNEVVMSLDSAARIEQNTADDVALQTAAGKKLALASERILKLEVPAGRHFQMTLSDGTKVWLNASSTLEYPASFEGKKERRVRLTGEAFFEVSRNEKCPFYVETGNQESVQVLGTSFNINAYPENSKHFTTLVTGKISYQVEEGKEPVILSPDQQVSFDCVSGDMKVAQVDASAFAAWKDGWIYFEDETLPDLAKRLSRVYGVEIKVAERLRNYSFSGKISYERGVDYITRLMEETNGVVCEVENGVLWLR</sequence>
<feature type="transmembrane region" description="Helical" evidence="1">
    <location>
        <begin position="60"/>
        <end position="81"/>
    </location>
</feature>
<dbReference type="Gene3D" id="3.55.50.30">
    <property type="match status" value="1"/>
</dbReference>
<dbReference type="GO" id="GO:0016989">
    <property type="term" value="F:sigma factor antagonist activity"/>
    <property type="evidence" value="ECO:0007669"/>
    <property type="project" value="TreeGrafter"/>
</dbReference>
<dbReference type="Pfam" id="PF04773">
    <property type="entry name" value="FecR"/>
    <property type="match status" value="1"/>
</dbReference>
<gene>
    <name evidence="4" type="ORF">ERS852397_02236</name>
</gene>
<evidence type="ECO:0000313" key="5">
    <source>
        <dbReference type="Proteomes" id="UP000095517"/>
    </source>
</evidence>
<evidence type="ECO:0000259" key="3">
    <source>
        <dbReference type="Pfam" id="PF16344"/>
    </source>
</evidence>
<dbReference type="InterPro" id="IPR032508">
    <property type="entry name" value="FecR_C"/>
</dbReference>
<accession>A0A174FVM9</accession>
<evidence type="ECO:0000313" key="4">
    <source>
        <dbReference type="EMBL" id="CUO53791.1"/>
    </source>
</evidence>
<feature type="domain" description="Protein FecR C-terminal" evidence="3">
    <location>
        <begin position="292"/>
        <end position="355"/>
    </location>
</feature>
<dbReference type="InterPro" id="IPR006860">
    <property type="entry name" value="FecR"/>
</dbReference>
<keyword evidence="1" id="KW-0472">Membrane</keyword>